<evidence type="ECO:0000313" key="1">
    <source>
        <dbReference type="EMBL" id="BAF60378.1"/>
    </source>
</evidence>
<reference evidence="2" key="1">
    <citation type="journal article" date="2008" name="Genome Res.">
        <title>The genome of Pelotomaculum thermopropionicum reveals niche-associated evolution in anaerobic microbiota.</title>
        <authorList>
            <person name="Kosaka T."/>
            <person name="Kato S."/>
            <person name="Shimoyama T."/>
            <person name="Ishii S."/>
            <person name="Abe T."/>
            <person name="Watanabe K."/>
        </authorList>
    </citation>
    <scope>NUCLEOTIDE SEQUENCE [LARGE SCALE GENOMIC DNA]</scope>
    <source>
        <strain evidence="2">DSM 13744 / JCM 10971 / SI</strain>
    </source>
</reference>
<dbReference type="eggNOG" id="ENOG50325XX">
    <property type="taxonomic scope" value="Bacteria"/>
</dbReference>
<dbReference type="HOGENOM" id="CLU_055819_0_0_9"/>
<keyword evidence="2" id="KW-1185">Reference proteome</keyword>
<dbReference type="STRING" id="370438.PTH_2197"/>
<sequence>MAMNKLRTFEFNENRTFGVEIEFFGTTAPQVLEALRNAGIDVQHERYNHSRRPHWKLVYDSSVNNVGTGLATGGHELVSPVLKGKDGLEELKKVMEALDRAGAKVDKTCGFHVHHGVADFTVDSFKNIFFLYYKFENFFDAIVAPSRRGNGNQYCRAITREQIEKLEQADSLTRIGEIFHSRYHKLNFQAYYRHQTLEFRQHGGTVNSQKAVNWVVFTQAIVERAKLETIRIARKDHDRDAVTNFNHERRLRRTLFGEVTRESLKNDYGQAVKFQMKRRQHFESRAA</sequence>
<proteinExistence type="predicted"/>
<accession>A5D072</accession>
<dbReference type="Proteomes" id="UP000006556">
    <property type="component" value="Chromosome"/>
</dbReference>
<name>A5D072_PELTS</name>
<organism evidence="1 2">
    <name type="scientific">Pelotomaculum thermopropionicum (strain DSM 13744 / JCM 10971 / SI)</name>
    <dbReference type="NCBI Taxonomy" id="370438"/>
    <lineage>
        <taxon>Bacteria</taxon>
        <taxon>Bacillati</taxon>
        <taxon>Bacillota</taxon>
        <taxon>Clostridia</taxon>
        <taxon>Eubacteriales</taxon>
        <taxon>Desulfotomaculaceae</taxon>
        <taxon>Pelotomaculum</taxon>
    </lineage>
</organism>
<evidence type="ECO:0000313" key="2">
    <source>
        <dbReference type="Proteomes" id="UP000006556"/>
    </source>
</evidence>
<protein>
    <recommendedName>
        <fullName evidence="3">Amidoligase enzyme</fullName>
    </recommendedName>
</protein>
<dbReference type="PANTHER" id="PTHR36847:SF1">
    <property type="entry name" value="AMIDOLIGASE ENZYME"/>
    <property type="match status" value="1"/>
</dbReference>
<gene>
    <name evidence="1" type="ordered locus">PTH_2197</name>
</gene>
<dbReference type="InterPro" id="IPR022025">
    <property type="entry name" value="Amidoligase_2"/>
</dbReference>
<dbReference type="PANTHER" id="PTHR36847">
    <property type="entry name" value="AMIDOLIGASE ENZYME"/>
    <property type="match status" value="1"/>
</dbReference>
<dbReference type="KEGG" id="pth:PTH_2197"/>
<dbReference type="Pfam" id="PF12224">
    <property type="entry name" value="Amidoligase_2"/>
    <property type="match status" value="1"/>
</dbReference>
<evidence type="ECO:0008006" key="3">
    <source>
        <dbReference type="Google" id="ProtNLM"/>
    </source>
</evidence>
<dbReference type="AlphaFoldDB" id="A5D072"/>
<dbReference type="EMBL" id="AP009389">
    <property type="protein sequence ID" value="BAF60378.1"/>
    <property type="molecule type" value="Genomic_DNA"/>
</dbReference>